<dbReference type="SUPFAM" id="SSF56349">
    <property type="entry name" value="DNA breaking-rejoining enzymes"/>
    <property type="match status" value="1"/>
</dbReference>
<name>A0A4P6YWP8_9LACO</name>
<dbReference type="RefSeq" id="WP_133364274.1">
    <property type="nucleotide sequence ID" value="NZ_CP037940.1"/>
</dbReference>
<dbReference type="InterPro" id="IPR013762">
    <property type="entry name" value="Integrase-like_cat_sf"/>
</dbReference>
<dbReference type="InterPro" id="IPR011010">
    <property type="entry name" value="DNA_brk_join_enz"/>
</dbReference>
<evidence type="ECO:0000313" key="2">
    <source>
        <dbReference type="EMBL" id="QBO37197.1"/>
    </source>
</evidence>
<dbReference type="GO" id="GO:0006310">
    <property type="term" value="P:DNA recombination"/>
    <property type="evidence" value="ECO:0007669"/>
    <property type="project" value="UniProtKB-KW"/>
</dbReference>
<keyword evidence="3" id="KW-1185">Reference proteome</keyword>
<dbReference type="GO" id="GO:0003677">
    <property type="term" value="F:DNA binding"/>
    <property type="evidence" value="ECO:0007669"/>
    <property type="project" value="InterPro"/>
</dbReference>
<dbReference type="OrthoDB" id="9801717at2"/>
<evidence type="ECO:0000256" key="1">
    <source>
        <dbReference type="ARBA" id="ARBA00023172"/>
    </source>
</evidence>
<dbReference type="GO" id="GO:0015074">
    <property type="term" value="P:DNA integration"/>
    <property type="evidence" value="ECO:0007669"/>
    <property type="project" value="InterPro"/>
</dbReference>
<gene>
    <name evidence="2" type="ORF">EQG49_12395</name>
</gene>
<accession>A0A4P6YWP8</accession>
<dbReference type="KEGG" id="wei:EQG49_12395"/>
<dbReference type="EMBL" id="CP037940">
    <property type="protein sequence ID" value="QBO37197.1"/>
    <property type="molecule type" value="Genomic_DNA"/>
</dbReference>
<keyword evidence="1" id="KW-0233">DNA recombination</keyword>
<proteinExistence type="predicted"/>
<organism evidence="2 3">
    <name type="scientific">Periweissella cryptocerci</name>
    <dbReference type="NCBI Taxonomy" id="2506420"/>
    <lineage>
        <taxon>Bacteria</taxon>
        <taxon>Bacillati</taxon>
        <taxon>Bacillota</taxon>
        <taxon>Bacilli</taxon>
        <taxon>Lactobacillales</taxon>
        <taxon>Lactobacillaceae</taxon>
        <taxon>Periweissella</taxon>
    </lineage>
</organism>
<dbReference type="AlphaFoldDB" id="A0A4P6YWP8"/>
<evidence type="ECO:0000313" key="3">
    <source>
        <dbReference type="Proteomes" id="UP000292886"/>
    </source>
</evidence>
<protein>
    <submittedName>
        <fullName evidence="2">Site-specific integrase</fullName>
    </submittedName>
</protein>
<sequence length="60" mass="6810">MNITHMMRHAFVTFAISARMNERDVMNYVGHATITMTQEYNLGTIEGLDKVANTLHNANL</sequence>
<dbReference type="Gene3D" id="1.10.443.10">
    <property type="entry name" value="Intergrase catalytic core"/>
    <property type="match status" value="1"/>
</dbReference>
<dbReference type="Proteomes" id="UP000292886">
    <property type="component" value="Chromosome"/>
</dbReference>
<reference evidence="3" key="1">
    <citation type="submission" date="2019-03" db="EMBL/GenBank/DDBJ databases">
        <title>Weissella sp. 26KH-42 Genome sequencing.</title>
        <authorList>
            <person name="Heo J."/>
            <person name="Kim S.-J."/>
            <person name="Kim J.-S."/>
            <person name="Hong S.-B."/>
            <person name="Kwon S.-W."/>
        </authorList>
    </citation>
    <scope>NUCLEOTIDE SEQUENCE [LARGE SCALE GENOMIC DNA]</scope>
    <source>
        <strain evidence="3">26KH-42</strain>
    </source>
</reference>